<comment type="function">
    <text evidence="9">Plays a role in the sugar gustatory response.</text>
</comment>
<dbReference type="EnsemblMetazoa" id="XM_017132982.2">
    <property type="protein sequence ID" value="XP_016988471.1"/>
    <property type="gene ID" value="LOC108051045"/>
</dbReference>
<keyword evidence="3" id="KW-1003">Cell membrane</keyword>
<dbReference type="PANTHER" id="PTHR21421:SF34">
    <property type="entry name" value="GUSTATORY RECEPTOR FOR SUGAR TASTE 61A-RELATED"/>
    <property type="match status" value="1"/>
</dbReference>
<evidence type="ECO:0000256" key="8">
    <source>
        <dbReference type="ARBA" id="ARBA00023224"/>
    </source>
</evidence>
<evidence type="ECO:0000313" key="11">
    <source>
        <dbReference type="EnsemblMetazoa" id="XP_016988471.1"/>
    </source>
</evidence>
<feature type="transmembrane region" description="Helical" evidence="10">
    <location>
        <begin position="111"/>
        <end position="132"/>
    </location>
</feature>
<keyword evidence="6 10" id="KW-0472">Membrane</keyword>
<reference evidence="12" key="1">
    <citation type="journal article" date="2021" name="Elife">
        <title>Highly contiguous assemblies of 101 drosophilid genomes.</title>
        <authorList>
            <person name="Kim B.Y."/>
            <person name="Wang J.R."/>
            <person name="Miller D.E."/>
            <person name="Barmina O."/>
            <person name="Delaney E."/>
            <person name="Thompson A."/>
            <person name="Comeault A.A."/>
            <person name="Peede D."/>
            <person name="D'Agostino E.R."/>
            <person name="Pelaez J."/>
            <person name="Aguilar J.M."/>
            <person name="Haji D."/>
            <person name="Matsunaga T."/>
            <person name="Armstrong E.E."/>
            <person name="Zych M."/>
            <person name="Ogawa Y."/>
            <person name="Stamenkovic-Radak M."/>
            <person name="Jelic M."/>
            <person name="Veselinovic M.S."/>
            <person name="Tanaskovic M."/>
            <person name="Eric P."/>
            <person name="Gao J.J."/>
            <person name="Katoh T.K."/>
            <person name="Toda M.J."/>
            <person name="Watabe H."/>
            <person name="Watada M."/>
            <person name="Davis J.S."/>
            <person name="Moyle L.C."/>
            <person name="Manoli G."/>
            <person name="Bertolini E."/>
            <person name="Kostal V."/>
            <person name="Hawley R.S."/>
            <person name="Takahashi A."/>
            <person name="Jones C.D."/>
            <person name="Price D.K."/>
            <person name="Whiteman N."/>
            <person name="Kopp A."/>
            <person name="Matute D.R."/>
            <person name="Petrov D.A."/>
        </authorList>
    </citation>
    <scope>NUCLEOTIDE SEQUENCE [LARGE SCALE GENOMIC DNA]</scope>
</reference>
<keyword evidence="7 9" id="KW-0675">Receptor</keyword>
<evidence type="ECO:0000256" key="2">
    <source>
        <dbReference type="ARBA" id="ARBA00005327"/>
    </source>
</evidence>
<keyword evidence="12" id="KW-1185">Reference proteome</keyword>
<keyword evidence="8 9" id="KW-0807">Transducer</keyword>
<dbReference type="OrthoDB" id="5800391at2759"/>
<feature type="transmembrane region" description="Helical" evidence="10">
    <location>
        <begin position="233"/>
        <end position="257"/>
    </location>
</feature>
<reference evidence="13" key="2">
    <citation type="submission" date="2025-04" db="UniProtKB">
        <authorList>
            <consortium name="RefSeq"/>
        </authorList>
    </citation>
    <scope>IDENTIFICATION</scope>
</reference>
<protein>
    <recommendedName>
        <fullName evidence="9">Gustatory receptor</fullName>
    </recommendedName>
</protein>
<dbReference type="Proteomes" id="UP001652680">
    <property type="component" value="Unassembled WGS sequence"/>
</dbReference>
<evidence type="ECO:0000256" key="10">
    <source>
        <dbReference type="SAM" id="Phobius"/>
    </source>
</evidence>
<dbReference type="AlphaFoldDB" id="A0A6P4FTK1"/>
<evidence type="ECO:0000313" key="12">
    <source>
        <dbReference type="Proteomes" id="UP001652680"/>
    </source>
</evidence>
<evidence type="ECO:0000256" key="7">
    <source>
        <dbReference type="ARBA" id="ARBA00023170"/>
    </source>
</evidence>
<dbReference type="CTD" id="38098"/>
<dbReference type="Pfam" id="PF06151">
    <property type="entry name" value="Trehalose_recp"/>
    <property type="match status" value="1"/>
</dbReference>
<sequence length="436" mass="50047">MSKAADSILKHLKVRRQKQRAILKMRCQCAKGGLEFEQLDTFYRAIRPYLCVAQLFGIMPVSNILSRDPQDVKFKVRSIGLGVTGIFLILGGLKTLMGANLLFNAGLNAKNMVGLVFLIVGIVNWLNFVGFARSWSQIMLPWSSLDILMLFPPYKRCKRSLRSRVNIVVLTVFCFAIGDHILYYASGYISYSMHIRQCQTNHSRITFGHYLEKEFSDIMVLLPCNMFSICYGFWLNGSFTVLWNFMDIFIVITSIGLSQRFQQFADRVLALEGRHVPDALWYDIRRDHIRLCELTSLVDDSMSSIVFVSCANNVYVICNQALAIFTKLRHPINYVYFWYSLIFLLARTGLVFMTGSRIHDASLLPLRSLYMVPNGDWTQEVQRFASQLTSEFVGLSGYRLYYLTRKSLFGILATLVTYELMLLQLDAKSHKDLRCA</sequence>
<dbReference type="GO" id="GO:0033041">
    <property type="term" value="F:sweet taste receptor activity"/>
    <property type="evidence" value="ECO:0007669"/>
    <property type="project" value="TreeGrafter"/>
</dbReference>
<comment type="subcellular location">
    <subcellularLocation>
        <location evidence="1">Cell membrane</location>
        <topology evidence="1">Multi-pass membrane protein</topology>
    </subcellularLocation>
</comment>
<accession>A0A6P4FTK1</accession>
<dbReference type="GeneID" id="108051045"/>
<evidence type="ECO:0000256" key="9">
    <source>
        <dbReference type="PIRNR" id="PIRNR038981"/>
    </source>
</evidence>
<feature type="transmembrane region" description="Helical" evidence="10">
    <location>
        <begin position="165"/>
        <end position="185"/>
    </location>
</feature>
<evidence type="ECO:0000256" key="4">
    <source>
        <dbReference type="ARBA" id="ARBA00022692"/>
    </source>
</evidence>
<proteinExistence type="inferred from homology"/>
<evidence type="ECO:0000256" key="1">
    <source>
        <dbReference type="ARBA" id="ARBA00004651"/>
    </source>
</evidence>
<comment type="similarity">
    <text evidence="2">Belongs to the insect chemoreceptor superfamily. Gustatory receptor (GR) family. Gr5a subfamily.</text>
</comment>
<dbReference type="RefSeq" id="XP_016988471.1">
    <property type="nucleotide sequence ID" value="XM_017132982.1"/>
</dbReference>
<dbReference type="GO" id="GO:0007165">
    <property type="term" value="P:signal transduction"/>
    <property type="evidence" value="ECO:0007669"/>
    <property type="project" value="UniProtKB-KW"/>
</dbReference>
<evidence type="ECO:0000256" key="3">
    <source>
        <dbReference type="ARBA" id="ARBA00022475"/>
    </source>
</evidence>
<evidence type="ECO:0000256" key="5">
    <source>
        <dbReference type="ARBA" id="ARBA00022989"/>
    </source>
</evidence>
<keyword evidence="4 10" id="KW-0812">Transmembrane</keyword>
<feature type="transmembrane region" description="Helical" evidence="10">
    <location>
        <begin position="78"/>
        <end position="99"/>
    </location>
</feature>
<dbReference type="PANTHER" id="PTHR21421">
    <property type="entry name" value="GUSTATORY RECEPTOR"/>
    <property type="match status" value="1"/>
</dbReference>
<feature type="transmembrane region" description="Helical" evidence="10">
    <location>
        <begin position="407"/>
        <end position="425"/>
    </location>
</feature>
<feature type="transmembrane region" description="Helical" evidence="10">
    <location>
        <begin position="336"/>
        <end position="358"/>
    </location>
</feature>
<evidence type="ECO:0000313" key="13">
    <source>
        <dbReference type="RefSeq" id="XP_016988471.1"/>
    </source>
</evidence>
<dbReference type="PIRSF" id="PIRSF038981">
    <property type="entry name" value="GRP"/>
    <property type="match status" value="1"/>
</dbReference>
<keyword evidence="5 10" id="KW-1133">Transmembrane helix</keyword>
<dbReference type="GO" id="GO:0005886">
    <property type="term" value="C:plasma membrane"/>
    <property type="evidence" value="ECO:0007669"/>
    <property type="project" value="UniProtKB-SubCell"/>
</dbReference>
<organism evidence="13">
    <name type="scientific">Drosophila rhopaloa</name>
    <name type="common">Fruit fly</name>
    <dbReference type="NCBI Taxonomy" id="1041015"/>
    <lineage>
        <taxon>Eukaryota</taxon>
        <taxon>Metazoa</taxon>
        <taxon>Ecdysozoa</taxon>
        <taxon>Arthropoda</taxon>
        <taxon>Hexapoda</taxon>
        <taxon>Insecta</taxon>
        <taxon>Pterygota</taxon>
        <taxon>Neoptera</taxon>
        <taxon>Endopterygota</taxon>
        <taxon>Diptera</taxon>
        <taxon>Brachycera</taxon>
        <taxon>Muscomorpha</taxon>
        <taxon>Ephydroidea</taxon>
        <taxon>Drosophilidae</taxon>
        <taxon>Drosophila</taxon>
        <taxon>Sophophora</taxon>
    </lineage>
</organism>
<name>A0A6P4FTK1_DRORH</name>
<evidence type="ECO:0000256" key="6">
    <source>
        <dbReference type="ARBA" id="ARBA00023136"/>
    </source>
</evidence>
<gene>
    <name evidence="13" type="primary">LOC108051045</name>
    <name evidence="11" type="synonym">108051045</name>
</gene>
<reference evidence="11" key="3">
    <citation type="submission" date="2025-05" db="UniProtKB">
        <authorList>
            <consortium name="EnsemblMetazoa"/>
        </authorList>
    </citation>
    <scope>IDENTIFICATION</scope>
</reference>
<dbReference type="InterPro" id="IPR009318">
    <property type="entry name" value="Gustatory_rcpt"/>
</dbReference>